<comment type="subunit">
    <text evidence="10">Homodimer.</text>
</comment>
<comment type="pathway">
    <text evidence="2 10">Amino-acid biosynthesis; L-leucine biosynthesis; L-leucine from 3-methyl-2-oxobutanoate: step 1/4.</text>
</comment>
<dbReference type="InterPro" id="IPR000891">
    <property type="entry name" value="PYR_CT"/>
</dbReference>
<evidence type="ECO:0000256" key="11">
    <source>
        <dbReference type="SAM" id="MobiDB-lite"/>
    </source>
</evidence>
<evidence type="ECO:0000256" key="8">
    <source>
        <dbReference type="ARBA" id="ARBA00022723"/>
    </source>
</evidence>
<dbReference type="RefSeq" id="WP_344263914.1">
    <property type="nucleotide sequence ID" value="NZ_BAAAMJ010000043.1"/>
</dbReference>
<comment type="similarity">
    <text evidence="3 10">Belongs to the alpha-IPM synthase/homocitrate synthase family. LeuA type 2 subfamily.</text>
</comment>
<keyword evidence="9 10" id="KW-0100">Branched-chain amino acid biosynthesis</keyword>
<dbReference type="EC" id="2.3.3.13" evidence="4 10"/>
<keyword evidence="6 10" id="KW-0028">Amino-acid biosynthesis</keyword>
<protein>
    <recommendedName>
        <fullName evidence="4 10">2-isopropylmalate synthase</fullName>
        <ecNumber evidence="4 10">2.3.3.13</ecNumber>
    </recommendedName>
    <alternativeName>
        <fullName evidence="10">Alpha-IPM synthase</fullName>
    </alternativeName>
    <alternativeName>
        <fullName evidence="10">Alpha-isopropylmalate synthase</fullName>
    </alternativeName>
</protein>
<evidence type="ECO:0000256" key="4">
    <source>
        <dbReference type="ARBA" id="ARBA00012973"/>
    </source>
</evidence>
<evidence type="ECO:0000256" key="1">
    <source>
        <dbReference type="ARBA" id="ARBA00000064"/>
    </source>
</evidence>
<proteinExistence type="inferred from homology"/>
<feature type="region of interest" description="Disordered" evidence="11">
    <location>
        <begin position="1"/>
        <end position="34"/>
    </location>
</feature>
<feature type="domain" description="Pyruvate carboxyltransferase" evidence="12">
    <location>
        <begin position="63"/>
        <end position="339"/>
    </location>
</feature>
<dbReference type="InterPro" id="IPR054692">
    <property type="entry name" value="LeuA-like_post-cat"/>
</dbReference>
<dbReference type="SUPFAM" id="SSF51569">
    <property type="entry name" value="Aldolase"/>
    <property type="match status" value="1"/>
</dbReference>
<dbReference type="PANTHER" id="PTHR46911:SF1">
    <property type="entry name" value="2-ISOPROPYLMALATE SYNTHASE"/>
    <property type="match status" value="1"/>
</dbReference>
<comment type="cofactor">
    <cofactor evidence="10">
        <name>Mg(2+)</name>
        <dbReference type="ChEBI" id="CHEBI:18420"/>
    </cofactor>
</comment>
<evidence type="ECO:0000256" key="7">
    <source>
        <dbReference type="ARBA" id="ARBA00022679"/>
    </source>
</evidence>
<dbReference type="SMART" id="SM00917">
    <property type="entry name" value="LeuA_dimer"/>
    <property type="match status" value="1"/>
</dbReference>
<sequence length="601" mass="66068">MSTSPAASPDSSSVAAGVRPPTPVTAATVRQRPSGMPVHKYAPFEGVDLPDRAWPSRRITRAPRWLSTDLRDGNQALIDPMSPARKRAMFDLLVRMGYKEIEVGFPASGQTDFDFVRSIIEDDAIPEDVTISVLTQAREELIERTVESLAGAHRATVHLYNATAPVFRRVVFRGSREQVRQIAVDGTRMVMDYAAKLLDDRTVFGYQYSPEIFTDTELDFALEVCESVMDVWQPEAGREIILNLPATVERSTPSTHADRFEWMSRNLSRREHVCLSAHPHNDRGTAVAAAELALMAGADRVEGCLFGQGERTGNVDLVTLGMNLFSQGVDPQIDFSQIDEVRRTWEYCNQMEVHPRHPYVGDLVYTSFSGSHQDAIKKGFEALAAEAAERGVSVDDVRWEMPYLPIDPKDVGRTYEAVIRVNSQSGKGGIAYVLKSDHALDLPRRMQVEFSRIIQDKTDAEGGEVTPAQIWEIFSHEYLPTPEHRWGRIALRSAQTSTADGGHDVLTVDAVVDGRDTTLTGTGNGPIAAFFDALAGAGVIDDEVRLLDYVEHTMSEGAGAKAAAYIECAVGDRVLWGVGIDANIVRASLQAVVSAVNRAAR</sequence>
<keyword evidence="5 10" id="KW-0432">Leucine biosynthesis</keyword>
<feature type="binding site" evidence="10">
    <location>
        <position position="278"/>
    </location>
    <ligand>
        <name>Mg(2+)</name>
        <dbReference type="ChEBI" id="CHEBI:18420"/>
    </ligand>
</feature>
<evidence type="ECO:0000256" key="10">
    <source>
        <dbReference type="HAMAP-Rule" id="MF_00572"/>
    </source>
</evidence>
<evidence type="ECO:0000313" key="14">
    <source>
        <dbReference type="Proteomes" id="UP001501303"/>
    </source>
</evidence>
<dbReference type="Pfam" id="PF00682">
    <property type="entry name" value="HMGL-like"/>
    <property type="match status" value="1"/>
</dbReference>
<dbReference type="NCBIfam" id="NF002991">
    <property type="entry name" value="PRK03739.1"/>
    <property type="match status" value="1"/>
</dbReference>
<comment type="function">
    <text evidence="10">Catalyzes the condensation of the acetyl group of acetyl-CoA with 3-methyl-2-oxobutanoate (2-ketoisovalerate) to form 3-carboxy-3-hydroxy-4-methylpentanoate (2-isopropylmalate).</text>
</comment>
<name>A0ABN2PPA6_9ACTN</name>
<evidence type="ECO:0000256" key="3">
    <source>
        <dbReference type="ARBA" id="ARBA00009767"/>
    </source>
</evidence>
<comment type="subcellular location">
    <subcellularLocation>
        <location evidence="10">Cytoplasm</location>
    </subcellularLocation>
</comment>
<dbReference type="HAMAP" id="MF_00572">
    <property type="entry name" value="LeuA_type2"/>
    <property type="match status" value="1"/>
</dbReference>
<evidence type="ECO:0000256" key="2">
    <source>
        <dbReference type="ARBA" id="ARBA00004689"/>
    </source>
</evidence>
<evidence type="ECO:0000256" key="5">
    <source>
        <dbReference type="ARBA" id="ARBA00022430"/>
    </source>
</evidence>
<evidence type="ECO:0000313" key="13">
    <source>
        <dbReference type="EMBL" id="GAA1925887.1"/>
    </source>
</evidence>
<feature type="binding site" evidence="10">
    <location>
        <position position="314"/>
    </location>
    <ligand>
        <name>Mg(2+)</name>
        <dbReference type="ChEBI" id="CHEBI:18420"/>
    </ligand>
</feature>
<dbReference type="InterPro" id="IPR036230">
    <property type="entry name" value="LeuA_allosteric_dom_sf"/>
</dbReference>
<gene>
    <name evidence="10 13" type="primary">leuA</name>
    <name evidence="13" type="ORF">GCM10009716_37640</name>
</gene>
<dbReference type="PANTHER" id="PTHR46911">
    <property type="match status" value="1"/>
</dbReference>
<keyword evidence="10" id="KW-0963">Cytoplasm</keyword>
<keyword evidence="8 10" id="KW-0479">Metal-binding</keyword>
<dbReference type="NCBIfam" id="TIGR00970">
    <property type="entry name" value="leuA_yeast"/>
    <property type="match status" value="1"/>
</dbReference>
<dbReference type="InterPro" id="IPR013785">
    <property type="entry name" value="Aldolase_TIM"/>
</dbReference>
<feature type="region of interest" description="Regulatory domain" evidence="10">
    <location>
        <begin position="481"/>
        <end position="601"/>
    </location>
</feature>
<dbReference type="Gene3D" id="3.20.20.70">
    <property type="entry name" value="Aldolase class I"/>
    <property type="match status" value="1"/>
</dbReference>
<dbReference type="EMBL" id="BAAAMJ010000043">
    <property type="protein sequence ID" value="GAA1925887.1"/>
    <property type="molecule type" value="Genomic_DNA"/>
</dbReference>
<dbReference type="Pfam" id="PF22615">
    <property type="entry name" value="IPMS_D2"/>
    <property type="match status" value="1"/>
</dbReference>
<feature type="compositionally biased region" description="Low complexity" evidence="11">
    <location>
        <begin position="1"/>
        <end position="16"/>
    </location>
</feature>
<dbReference type="PROSITE" id="PS50991">
    <property type="entry name" value="PYR_CT"/>
    <property type="match status" value="1"/>
</dbReference>
<evidence type="ECO:0000256" key="9">
    <source>
        <dbReference type="ARBA" id="ARBA00023304"/>
    </source>
</evidence>
<dbReference type="PROSITE" id="PS00816">
    <property type="entry name" value="AIPM_HOMOCIT_SYNTH_2"/>
    <property type="match status" value="1"/>
</dbReference>
<organism evidence="13 14">
    <name type="scientific">Streptomyces sodiiphilus</name>
    <dbReference type="NCBI Taxonomy" id="226217"/>
    <lineage>
        <taxon>Bacteria</taxon>
        <taxon>Bacillati</taxon>
        <taxon>Actinomycetota</taxon>
        <taxon>Actinomycetes</taxon>
        <taxon>Kitasatosporales</taxon>
        <taxon>Streptomycetaceae</taxon>
        <taxon>Streptomyces</taxon>
    </lineage>
</organism>
<dbReference type="SUPFAM" id="SSF89000">
    <property type="entry name" value="post-HMGL domain-like"/>
    <property type="match status" value="1"/>
</dbReference>
<dbReference type="Gene3D" id="3.30.160.270">
    <property type="match status" value="1"/>
</dbReference>
<comment type="caution">
    <text evidence="13">The sequence shown here is derived from an EMBL/GenBank/DDBJ whole genome shotgun (WGS) entry which is preliminary data.</text>
</comment>
<feature type="binding site" evidence="10">
    <location>
        <position position="280"/>
    </location>
    <ligand>
        <name>Mg(2+)</name>
        <dbReference type="ChEBI" id="CHEBI:18420"/>
    </ligand>
</feature>
<reference evidence="13 14" key="1">
    <citation type="journal article" date="2019" name="Int. J. Syst. Evol. Microbiol.">
        <title>The Global Catalogue of Microorganisms (GCM) 10K type strain sequencing project: providing services to taxonomists for standard genome sequencing and annotation.</title>
        <authorList>
            <consortium name="The Broad Institute Genomics Platform"/>
            <consortium name="The Broad Institute Genome Sequencing Center for Infectious Disease"/>
            <person name="Wu L."/>
            <person name="Ma J."/>
        </authorList>
    </citation>
    <scope>NUCLEOTIDE SEQUENCE [LARGE SCALE GENOMIC DNA]</scope>
    <source>
        <strain evidence="13 14">JCM 13581</strain>
    </source>
</reference>
<dbReference type="InterPro" id="IPR013709">
    <property type="entry name" value="2-isopropylmalate_synth_dimer"/>
</dbReference>
<dbReference type="InterPro" id="IPR039371">
    <property type="entry name" value="LeuA_N_DRE-TIM"/>
</dbReference>
<dbReference type="SUPFAM" id="SSF110921">
    <property type="entry name" value="2-isopropylmalate synthase LeuA, allosteric (dimerisation) domain"/>
    <property type="match status" value="1"/>
</dbReference>
<dbReference type="CDD" id="cd07942">
    <property type="entry name" value="DRE_TIM_LeuA"/>
    <property type="match status" value="1"/>
</dbReference>
<dbReference type="PROSITE" id="PS00815">
    <property type="entry name" value="AIPM_HOMOCIT_SYNTH_1"/>
    <property type="match status" value="1"/>
</dbReference>
<keyword evidence="7 10" id="KW-0808">Transferase</keyword>
<accession>A0ABN2PPA6</accession>
<evidence type="ECO:0000256" key="6">
    <source>
        <dbReference type="ARBA" id="ARBA00022605"/>
    </source>
</evidence>
<comment type="catalytic activity">
    <reaction evidence="1 10">
        <text>3-methyl-2-oxobutanoate + acetyl-CoA + H2O = (2S)-2-isopropylmalate + CoA + H(+)</text>
        <dbReference type="Rhea" id="RHEA:21524"/>
        <dbReference type="ChEBI" id="CHEBI:1178"/>
        <dbReference type="ChEBI" id="CHEBI:11851"/>
        <dbReference type="ChEBI" id="CHEBI:15377"/>
        <dbReference type="ChEBI" id="CHEBI:15378"/>
        <dbReference type="ChEBI" id="CHEBI:57287"/>
        <dbReference type="ChEBI" id="CHEBI:57288"/>
        <dbReference type="EC" id="2.3.3.13"/>
    </reaction>
</comment>
<dbReference type="InterPro" id="IPR005668">
    <property type="entry name" value="IPM_Synthase"/>
</dbReference>
<keyword evidence="10" id="KW-0460">Magnesium</keyword>
<feature type="binding site" evidence="10">
    <location>
        <position position="72"/>
    </location>
    <ligand>
        <name>Mg(2+)</name>
        <dbReference type="ChEBI" id="CHEBI:18420"/>
    </ligand>
</feature>
<dbReference type="Proteomes" id="UP001501303">
    <property type="component" value="Unassembled WGS sequence"/>
</dbReference>
<evidence type="ECO:0000259" key="12">
    <source>
        <dbReference type="PROSITE" id="PS50991"/>
    </source>
</evidence>
<dbReference type="Pfam" id="PF08502">
    <property type="entry name" value="LeuA_dimer"/>
    <property type="match status" value="1"/>
</dbReference>
<keyword evidence="14" id="KW-1185">Reference proteome</keyword>
<dbReference type="InterPro" id="IPR002034">
    <property type="entry name" value="AIPM/Hcit_synth_CS"/>
</dbReference>